<evidence type="ECO:0000313" key="4">
    <source>
        <dbReference type="Proteomes" id="UP000646484"/>
    </source>
</evidence>
<dbReference type="Proteomes" id="UP000646484">
    <property type="component" value="Unassembled WGS sequence"/>
</dbReference>
<feature type="domain" description="ATPase" evidence="1">
    <location>
        <begin position="3"/>
        <end position="209"/>
    </location>
</feature>
<dbReference type="SUPFAM" id="SSF52540">
    <property type="entry name" value="P-loop containing nucleoside triphosphate hydrolases"/>
    <property type="match status" value="1"/>
</dbReference>
<dbReference type="GO" id="GO:0005524">
    <property type="term" value="F:ATP binding"/>
    <property type="evidence" value="ECO:0007669"/>
    <property type="project" value="UniProtKB-KW"/>
</dbReference>
<comment type="caution">
    <text evidence="3">The sequence shown here is derived from an EMBL/GenBank/DDBJ whole genome shotgun (WGS) entry which is preliminary data.</text>
</comment>
<dbReference type="InterPro" id="IPR011579">
    <property type="entry name" value="ATPase_dom"/>
</dbReference>
<name>A0ABR7CWB7_9BACT</name>
<proteinExistence type="predicted"/>
<evidence type="ECO:0000259" key="1">
    <source>
        <dbReference type="Pfam" id="PF01637"/>
    </source>
</evidence>
<gene>
    <name evidence="3" type="ORF">H8S64_01725</name>
</gene>
<keyword evidence="3" id="KW-0067">ATP-binding</keyword>
<dbReference type="Pfam" id="PF01637">
    <property type="entry name" value="ATPase_2"/>
    <property type="match status" value="1"/>
</dbReference>
<dbReference type="EMBL" id="JACOOH010000001">
    <property type="protein sequence ID" value="MBC5619812.1"/>
    <property type="molecule type" value="Genomic_DNA"/>
</dbReference>
<dbReference type="Pfam" id="PF03008">
    <property type="entry name" value="DUF234"/>
    <property type="match status" value="1"/>
</dbReference>
<dbReference type="Gene3D" id="3.40.50.300">
    <property type="entry name" value="P-loop containing nucleotide triphosphate hydrolases"/>
    <property type="match status" value="1"/>
</dbReference>
<dbReference type="PANTHER" id="PTHR34704:SF1">
    <property type="entry name" value="ATPASE"/>
    <property type="match status" value="1"/>
</dbReference>
<keyword evidence="4" id="KW-1185">Reference proteome</keyword>
<dbReference type="InterPro" id="IPR027417">
    <property type="entry name" value="P-loop_NTPase"/>
</dbReference>
<reference evidence="3 4" key="1">
    <citation type="submission" date="2020-08" db="EMBL/GenBank/DDBJ databases">
        <title>Genome public.</title>
        <authorList>
            <person name="Liu C."/>
            <person name="Sun Q."/>
        </authorList>
    </citation>
    <scope>NUCLEOTIDE SEQUENCE [LARGE SCALE GENOMIC DNA]</scope>
    <source>
        <strain evidence="3 4">NSJ-56</strain>
    </source>
</reference>
<evidence type="ECO:0000313" key="3">
    <source>
        <dbReference type="EMBL" id="MBC5619812.1"/>
    </source>
</evidence>
<organism evidence="3 4">
    <name type="scientific">Butyricimonas hominis</name>
    <dbReference type="NCBI Taxonomy" id="2763032"/>
    <lineage>
        <taxon>Bacteria</taxon>
        <taxon>Pseudomonadati</taxon>
        <taxon>Bacteroidota</taxon>
        <taxon>Bacteroidia</taxon>
        <taxon>Bacteroidales</taxon>
        <taxon>Odoribacteraceae</taxon>
        <taxon>Butyricimonas</taxon>
    </lineage>
</organism>
<dbReference type="PANTHER" id="PTHR34704">
    <property type="entry name" value="ATPASE"/>
    <property type="match status" value="1"/>
</dbReference>
<dbReference type="InterPro" id="IPR004256">
    <property type="entry name" value="DUF234"/>
</dbReference>
<keyword evidence="3" id="KW-0547">Nucleotide-binding</keyword>
<evidence type="ECO:0000259" key="2">
    <source>
        <dbReference type="Pfam" id="PF03008"/>
    </source>
</evidence>
<protein>
    <submittedName>
        <fullName evidence="3">ATP-binding protein</fullName>
    </submittedName>
</protein>
<sequence length="444" mass="51541">MKFYNREKELELLARTREIAFNNHSQMTAITGRRRIGKTKLILKSCEGTPTVYLFVSRNNEAALCQQFAQTTSKSLDTFIPAEISSFVGLFEMLMNLGKNLSFNLIIDEFQEFFYINPAIYSGMQDVWDRYKDTTRVNFIASGSVYTLMHRIFMEYREPLYGRCDNIVKLKSFTPSIIKKILADYNPKYTNDDLLALYTFTGGVPKYIEILLDKGCYTINDMVDCLLQENSIFLEEGNILLIQEFGKKYGNYYAILSAIASGRNTSAEISESIGNTSAGGLLQRLEEDYEVIAKKRPILSKEGSQTVRYEISDNFLRFWFRYIVKYQSYIQSGLLNDLAGIVKNDYPTYSGIMLEKYFREQLIEKQLYSNIGSWWEASKGKDKEQHEIDIVAIYAHEKKVLVAEVKRQRKNFKPELFQEKVEAIRTKLFFNYETETACFTLDDM</sequence>
<dbReference type="RefSeq" id="WP_186974698.1">
    <property type="nucleotide sequence ID" value="NZ_JACOOH010000001.1"/>
</dbReference>
<feature type="domain" description="DUF234" evidence="2">
    <location>
        <begin position="319"/>
        <end position="409"/>
    </location>
</feature>
<accession>A0ABR7CWB7</accession>